<dbReference type="InterPro" id="IPR036875">
    <property type="entry name" value="Znf_CCHC_sf"/>
</dbReference>
<dbReference type="Gene3D" id="4.10.60.10">
    <property type="entry name" value="Zinc finger, CCHC-type"/>
    <property type="match status" value="1"/>
</dbReference>
<feature type="region of interest" description="Disordered" evidence="2">
    <location>
        <begin position="422"/>
        <end position="454"/>
    </location>
</feature>
<dbReference type="SMART" id="SM00343">
    <property type="entry name" value="ZnF_C2HC"/>
    <property type="match status" value="1"/>
</dbReference>
<accession>A0A1X6PAQ4</accession>
<evidence type="ECO:0000256" key="1">
    <source>
        <dbReference type="PROSITE-ProRule" id="PRU00047"/>
    </source>
</evidence>
<feature type="compositionally biased region" description="Low complexity" evidence="2">
    <location>
        <begin position="37"/>
        <end position="47"/>
    </location>
</feature>
<dbReference type="SUPFAM" id="SSF57756">
    <property type="entry name" value="Retrovirus zinc finger-like domains"/>
    <property type="match status" value="1"/>
</dbReference>
<dbReference type="Proteomes" id="UP000218209">
    <property type="component" value="Unassembled WGS sequence"/>
</dbReference>
<reference evidence="4 5" key="1">
    <citation type="submission" date="2017-03" db="EMBL/GenBank/DDBJ databases">
        <title>WGS assembly of Porphyra umbilicalis.</title>
        <authorList>
            <person name="Brawley S.H."/>
            <person name="Blouin N.A."/>
            <person name="Ficko-Blean E."/>
            <person name="Wheeler G.L."/>
            <person name="Lohr M."/>
            <person name="Goodson H.V."/>
            <person name="Jenkins J.W."/>
            <person name="Blaby-Haas C.E."/>
            <person name="Helliwell K.E."/>
            <person name="Chan C."/>
            <person name="Marriage T."/>
            <person name="Bhattacharya D."/>
            <person name="Klein A.S."/>
            <person name="Badis Y."/>
            <person name="Brodie J."/>
            <person name="Cao Y."/>
            <person name="Collen J."/>
            <person name="Dittami S.M."/>
            <person name="Gachon C.M."/>
            <person name="Green B.R."/>
            <person name="Karpowicz S."/>
            <person name="Kim J.W."/>
            <person name="Kudahl U."/>
            <person name="Lin S."/>
            <person name="Michel G."/>
            <person name="Mittag M."/>
            <person name="Olson B.J."/>
            <person name="Pangilinan J."/>
            <person name="Peng Y."/>
            <person name="Qiu H."/>
            <person name="Shu S."/>
            <person name="Singer J.T."/>
            <person name="Smith A.G."/>
            <person name="Sprecher B.N."/>
            <person name="Wagner V."/>
            <person name="Wang W."/>
            <person name="Wang Z.-Y."/>
            <person name="Yan J."/>
            <person name="Yarish C."/>
            <person name="Zoeuner-Riek S."/>
            <person name="Zhuang Y."/>
            <person name="Zou Y."/>
            <person name="Lindquist E.A."/>
            <person name="Grimwood J."/>
            <person name="Barry K."/>
            <person name="Rokhsar D.S."/>
            <person name="Schmutz J."/>
            <person name="Stiller J.W."/>
            <person name="Grossman A.R."/>
            <person name="Prochnik S.E."/>
        </authorList>
    </citation>
    <scope>NUCLEOTIDE SEQUENCE [LARGE SCALE GENOMIC DNA]</scope>
    <source>
        <strain evidence="4">4086291</strain>
    </source>
</reference>
<feature type="compositionally biased region" description="Low complexity" evidence="2">
    <location>
        <begin position="58"/>
        <end position="75"/>
    </location>
</feature>
<sequence>MMAHVQALLDLYSASSEEEPPRARKAGRRGGPDDPESLSSSNSSLSSTDPRWGRRQRSGSSEPPSGRSSSSGAATADEESSSEMDASVVRRRLRKVRKTFKSKKAGGKEEFQTFHPHDAIRPTNRRYRHLLSYESYFVNKTSLAYPPRLVDKADKINRALNGPFQGTKAFDGQDPLGIFGFLSTFKRACDSAGATHGQAFPLLSYRLAGDAKIAFVAACSTRDTRHRFEINTYGEAVNWLLQKYATLDLLKEAYAAIIAARQEQEEAPRSFADRLERMCGRLDGLIRRSDIVDTFVNGLHETIKGHVVTFQMTKTSLSLPEAVTAAQIYWTGVQKMKVDIRRQVRNTTTPTRASTVIDGPGCVAAAVTAPVPPRFARPERGAVPHAGAASRSQSNSPRRPPVPTDICYNCQGTGHFMSECPAPRGERRCERSPTPVSAVVADDLAQEALRDEGN</sequence>
<keyword evidence="1" id="KW-0862">Zinc</keyword>
<evidence type="ECO:0000313" key="5">
    <source>
        <dbReference type="Proteomes" id="UP000218209"/>
    </source>
</evidence>
<proteinExistence type="predicted"/>
<evidence type="ECO:0000259" key="3">
    <source>
        <dbReference type="PROSITE" id="PS50158"/>
    </source>
</evidence>
<keyword evidence="1" id="KW-0863">Zinc-finger</keyword>
<name>A0A1X6PAQ4_PORUM</name>
<dbReference type="PROSITE" id="PS50158">
    <property type="entry name" value="ZF_CCHC"/>
    <property type="match status" value="1"/>
</dbReference>
<dbReference type="GO" id="GO:0003676">
    <property type="term" value="F:nucleic acid binding"/>
    <property type="evidence" value="ECO:0007669"/>
    <property type="project" value="InterPro"/>
</dbReference>
<dbReference type="Pfam" id="PF00098">
    <property type="entry name" value="zf-CCHC"/>
    <property type="match status" value="1"/>
</dbReference>
<feature type="region of interest" description="Disordered" evidence="2">
    <location>
        <begin position="1"/>
        <end position="90"/>
    </location>
</feature>
<gene>
    <name evidence="4" type="ORF">BU14_0136s0020</name>
</gene>
<evidence type="ECO:0000256" key="2">
    <source>
        <dbReference type="SAM" id="MobiDB-lite"/>
    </source>
</evidence>
<evidence type="ECO:0000313" key="4">
    <source>
        <dbReference type="EMBL" id="OSX77723.1"/>
    </source>
</evidence>
<dbReference type="AlphaFoldDB" id="A0A1X6PAQ4"/>
<feature type="region of interest" description="Disordered" evidence="2">
    <location>
        <begin position="373"/>
        <end position="403"/>
    </location>
</feature>
<protein>
    <recommendedName>
        <fullName evidence="3">CCHC-type domain-containing protein</fullName>
    </recommendedName>
</protein>
<keyword evidence="1" id="KW-0479">Metal-binding</keyword>
<dbReference type="EMBL" id="KV918830">
    <property type="protein sequence ID" value="OSX77723.1"/>
    <property type="molecule type" value="Genomic_DNA"/>
</dbReference>
<feature type="domain" description="CCHC-type" evidence="3">
    <location>
        <begin position="407"/>
        <end position="421"/>
    </location>
</feature>
<organism evidence="4 5">
    <name type="scientific">Porphyra umbilicalis</name>
    <name type="common">Purple laver</name>
    <name type="synonym">Red alga</name>
    <dbReference type="NCBI Taxonomy" id="2786"/>
    <lineage>
        <taxon>Eukaryota</taxon>
        <taxon>Rhodophyta</taxon>
        <taxon>Bangiophyceae</taxon>
        <taxon>Bangiales</taxon>
        <taxon>Bangiaceae</taxon>
        <taxon>Porphyra</taxon>
    </lineage>
</organism>
<dbReference type="GO" id="GO:0008270">
    <property type="term" value="F:zinc ion binding"/>
    <property type="evidence" value="ECO:0007669"/>
    <property type="project" value="UniProtKB-KW"/>
</dbReference>
<keyword evidence="5" id="KW-1185">Reference proteome</keyword>
<dbReference type="InterPro" id="IPR001878">
    <property type="entry name" value="Znf_CCHC"/>
</dbReference>